<protein>
    <submittedName>
        <fullName evidence="1">Uncharacterized protein</fullName>
    </submittedName>
</protein>
<evidence type="ECO:0000313" key="2">
    <source>
        <dbReference type="Proteomes" id="UP000257109"/>
    </source>
</evidence>
<comment type="caution">
    <text evidence="1">The sequence shown here is derived from an EMBL/GenBank/DDBJ whole genome shotgun (WGS) entry which is preliminary data.</text>
</comment>
<sequence>MVQKGFDVEVKKYGYCLIYEQDLQLSSSHTVVKQVKEILDFRRFYPEHGLRVLRDKSLVTIETGN</sequence>
<keyword evidence="2" id="KW-1185">Reference proteome</keyword>
<dbReference type="EMBL" id="QJKJ01013416">
    <property type="protein sequence ID" value="RDX66498.1"/>
    <property type="molecule type" value="Genomic_DNA"/>
</dbReference>
<gene>
    <name evidence="1" type="ORF">CR513_54730</name>
</gene>
<evidence type="ECO:0000313" key="1">
    <source>
        <dbReference type="EMBL" id="RDX66498.1"/>
    </source>
</evidence>
<organism evidence="1 2">
    <name type="scientific">Mucuna pruriens</name>
    <name type="common">Velvet bean</name>
    <name type="synonym">Dolichos pruriens</name>
    <dbReference type="NCBI Taxonomy" id="157652"/>
    <lineage>
        <taxon>Eukaryota</taxon>
        <taxon>Viridiplantae</taxon>
        <taxon>Streptophyta</taxon>
        <taxon>Embryophyta</taxon>
        <taxon>Tracheophyta</taxon>
        <taxon>Spermatophyta</taxon>
        <taxon>Magnoliopsida</taxon>
        <taxon>eudicotyledons</taxon>
        <taxon>Gunneridae</taxon>
        <taxon>Pentapetalae</taxon>
        <taxon>rosids</taxon>
        <taxon>fabids</taxon>
        <taxon>Fabales</taxon>
        <taxon>Fabaceae</taxon>
        <taxon>Papilionoideae</taxon>
        <taxon>50 kb inversion clade</taxon>
        <taxon>NPAAA clade</taxon>
        <taxon>indigoferoid/millettioid clade</taxon>
        <taxon>Phaseoleae</taxon>
        <taxon>Mucuna</taxon>
    </lineage>
</organism>
<dbReference type="AlphaFoldDB" id="A0A371EKC4"/>
<accession>A0A371EKC4</accession>
<name>A0A371EKC4_MUCPR</name>
<reference evidence="1" key="1">
    <citation type="submission" date="2018-05" db="EMBL/GenBank/DDBJ databases">
        <title>Draft genome of Mucuna pruriens seed.</title>
        <authorList>
            <person name="Nnadi N.E."/>
            <person name="Vos R."/>
            <person name="Hasami M.H."/>
            <person name="Devisetty U.K."/>
            <person name="Aguiy J.C."/>
        </authorList>
    </citation>
    <scope>NUCLEOTIDE SEQUENCE [LARGE SCALE GENOMIC DNA]</scope>
    <source>
        <strain evidence="1">JCA_2017</strain>
    </source>
</reference>
<feature type="non-terminal residue" evidence="1">
    <location>
        <position position="1"/>
    </location>
</feature>
<dbReference type="Proteomes" id="UP000257109">
    <property type="component" value="Unassembled WGS sequence"/>
</dbReference>
<proteinExistence type="predicted"/>